<evidence type="ECO:0000313" key="9">
    <source>
        <dbReference type="Proteomes" id="UP000070366"/>
    </source>
</evidence>
<protein>
    <recommendedName>
        <fullName evidence="6 7">L-rhamnose isomerase</fullName>
        <ecNumber evidence="6 7">5.3.1.14</ecNumber>
    </recommendedName>
</protein>
<proteinExistence type="inferred from homology"/>
<dbReference type="EMBL" id="LSZW01000066">
    <property type="protein sequence ID" value="KXK64140.1"/>
    <property type="molecule type" value="Genomic_DNA"/>
</dbReference>
<dbReference type="GO" id="GO:0005737">
    <property type="term" value="C:cytoplasm"/>
    <property type="evidence" value="ECO:0007669"/>
    <property type="project" value="UniProtKB-SubCell"/>
</dbReference>
<keyword evidence="3 6" id="KW-0464">Manganese</keyword>
<sequence>MRKESVMKQYEAARERFAEYGVDTETALRAIDEVEISMHCWQGDDVTGFEVSEQGMSGGILATGNYPGRARNANELRADYEKAFSLIPGRQRANLHAFYLETGGKRVDRDAVEVKYFENWMQWAQELGIKLDFNTSMFSHPKSEGGYTIASYDDTIRGFWIEHGRRCRDIAEEMGKRQGSPCVLNHWMVDGSKDAPVDRYDRRALFIRSLDAIRSKAVSKDHVLDAIESKLFGIGLESFTVGSGELALGYAVTRDIMVTCDLGHFHPTESVADKVSAVLQFTDKMLLHTSRPVRWDSDHVVLQNDDTMALMQEVVRANALSRVYIALDFFDASINRIAAWVIGTRATQKALLSALLEPRERLLAAERAGDTTYRLALVEEMKNMPVNAVWDYYCEKSGVPVGMDWYGEVKQYEKDVLLGRD</sequence>
<dbReference type="NCBIfam" id="NF002203">
    <property type="entry name" value="PRK01076.1"/>
    <property type="match status" value="1"/>
</dbReference>
<dbReference type="PANTHER" id="PTHR30268:SF0">
    <property type="entry name" value="L-RHAMNOSE ISOMERASE"/>
    <property type="match status" value="1"/>
</dbReference>
<evidence type="ECO:0000256" key="1">
    <source>
        <dbReference type="ARBA" id="ARBA00022490"/>
    </source>
</evidence>
<comment type="catalytic activity">
    <reaction evidence="6">
        <text>L-rhamnopyranose = L-rhamnulose</text>
        <dbReference type="Rhea" id="RHEA:23160"/>
        <dbReference type="ChEBI" id="CHEBI:17897"/>
        <dbReference type="ChEBI" id="CHEBI:62346"/>
        <dbReference type="EC" id="5.3.1.14"/>
    </reaction>
</comment>
<evidence type="ECO:0000256" key="6">
    <source>
        <dbReference type="HAMAP-Rule" id="MF_00541"/>
    </source>
</evidence>
<organism evidence="8 9">
    <name type="scientific">Christensenella minuta</name>
    <dbReference type="NCBI Taxonomy" id="626937"/>
    <lineage>
        <taxon>Bacteria</taxon>
        <taxon>Bacillati</taxon>
        <taxon>Bacillota</taxon>
        <taxon>Clostridia</taxon>
        <taxon>Christensenellales</taxon>
        <taxon>Christensenellaceae</taxon>
        <taxon>Christensenella</taxon>
    </lineage>
</organism>
<comment type="cofactor">
    <cofactor evidence="6">
        <name>Mn(2+)</name>
        <dbReference type="ChEBI" id="CHEBI:29035"/>
    </cofactor>
    <text evidence="6">Binds 1 Mn(2+) ion per subunit.</text>
</comment>
<evidence type="ECO:0000313" key="8">
    <source>
        <dbReference type="EMBL" id="KXK64140.1"/>
    </source>
</evidence>
<dbReference type="RefSeq" id="WP_066522312.1">
    <property type="nucleotide sequence ID" value="NZ_CABMOF010000008.1"/>
</dbReference>
<keyword evidence="9" id="KW-1185">Reference proteome</keyword>
<dbReference type="InterPro" id="IPR036237">
    <property type="entry name" value="Xyl_isomerase-like_sf"/>
</dbReference>
<dbReference type="HAMAP" id="MF_00541">
    <property type="entry name" value="RhaA"/>
    <property type="match status" value="1"/>
</dbReference>
<keyword evidence="5 6" id="KW-0684">Rhamnose metabolism</keyword>
<dbReference type="STRING" id="626937.HMPREF3293_03051"/>
<comment type="similarity">
    <text evidence="6">Belongs to the rhamnose isomerase family.</text>
</comment>
<dbReference type="KEGG" id="cmiu:B1H56_08610"/>
<dbReference type="GO" id="GO:0008740">
    <property type="term" value="F:L-rhamnose isomerase activity"/>
    <property type="evidence" value="ECO:0007669"/>
    <property type="project" value="UniProtKB-UniRule"/>
</dbReference>
<evidence type="ECO:0000256" key="7">
    <source>
        <dbReference type="NCBIfam" id="TIGR01748"/>
    </source>
</evidence>
<dbReference type="Proteomes" id="UP000070366">
    <property type="component" value="Unassembled WGS sequence"/>
</dbReference>
<reference evidence="8 9" key="1">
    <citation type="submission" date="2016-02" db="EMBL/GenBank/DDBJ databases">
        <authorList>
            <person name="Wen L."/>
            <person name="He K."/>
            <person name="Yang H."/>
        </authorList>
    </citation>
    <scope>NUCLEOTIDE SEQUENCE [LARGE SCALE GENOMIC DNA]</scope>
    <source>
        <strain evidence="8 9">DSM 22607</strain>
    </source>
</reference>
<dbReference type="GO" id="GO:0019324">
    <property type="term" value="P:L-lyxose metabolic process"/>
    <property type="evidence" value="ECO:0007669"/>
    <property type="project" value="TreeGrafter"/>
</dbReference>
<dbReference type="InterPro" id="IPR050337">
    <property type="entry name" value="L-rhamnose_isomerase"/>
</dbReference>
<dbReference type="NCBIfam" id="TIGR01748">
    <property type="entry name" value="rhaA"/>
    <property type="match status" value="1"/>
</dbReference>
<accession>A0A136Q0C0</accession>
<dbReference type="PATRIC" id="fig|626937.4.peg.3000"/>
<dbReference type="OrthoDB" id="9766697at2"/>
<comment type="subcellular location">
    <subcellularLocation>
        <location evidence="6">Cytoplasm</location>
    </subcellularLocation>
</comment>
<evidence type="ECO:0000256" key="3">
    <source>
        <dbReference type="ARBA" id="ARBA00023211"/>
    </source>
</evidence>
<comment type="caution">
    <text evidence="8">The sequence shown here is derived from an EMBL/GenBank/DDBJ whole genome shotgun (WGS) entry which is preliminary data.</text>
</comment>
<keyword evidence="1 6" id="KW-0963">Cytoplasm</keyword>
<name>A0A136Q0C0_9FIRM</name>
<keyword evidence="4 6" id="KW-0413">Isomerase</keyword>
<evidence type="ECO:0000256" key="5">
    <source>
        <dbReference type="ARBA" id="ARBA00023308"/>
    </source>
</evidence>
<feature type="binding site" evidence="6">
    <location>
        <position position="264"/>
    </location>
    <ligand>
        <name>Mn(2+)</name>
        <dbReference type="ChEBI" id="CHEBI:29035"/>
    </ligand>
</feature>
<dbReference type="GO" id="GO:0019301">
    <property type="term" value="P:rhamnose catabolic process"/>
    <property type="evidence" value="ECO:0007669"/>
    <property type="project" value="UniProtKB-UniRule"/>
</dbReference>
<dbReference type="EC" id="5.3.1.14" evidence="6 7"/>
<dbReference type="AlphaFoldDB" id="A0A136Q0C0"/>
<evidence type="ECO:0000256" key="2">
    <source>
        <dbReference type="ARBA" id="ARBA00022723"/>
    </source>
</evidence>
<comment type="pathway">
    <text evidence="6">Carbohydrate degradation; L-rhamnose degradation; glycerone phosphate from L-rhamnose: step 1/3.</text>
</comment>
<feature type="binding site" evidence="6">
    <location>
        <position position="298"/>
    </location>
    <ligand>
        <name>Mn(2+)</name>
        <dbReference type="ChEBI" id="CHEBI:29035"/>
    </ligand>
</feature>
<dbReference type="Gene3D" id="3.20.20.150">
    <property type="entry name" value="Divalent-metal-dependent TIM barrel enzymes"/>
    <property type="match status" value="1"/>
</dbReference>
<dbReference type="PANTHER" id="PTHR30268">
    <property type="entry name" value="L-RHAMNOSE ISOMERASE"/>
    <property type="match status" value="1"/>
</dbReference>
<gene>
    <name evidence="6" type="primary">rhaA</name>
    <name evidence="8" type="ORF">HMPREF3293_03051</name>
</gene>
<dbReference type="Pfam" id="PF06134">
    <property type="entry name" value="RhaA"/>
    <property type="match status" value="1"/>
</dbReference>
<dbReference type="UniPathway" id="UPA00541">
    <property type="reaction ID" value="UER00601"/>
</dbReference>
<comment type="function">
    <text evidence="6">Catalyzes the interconversion of L-rhamnose and L-rhamnulose.</text>
</comment>
<dbReference type="SUPFAM" id="SSF51658">
    <property type="entry name" value="Xylose isomerase-like"/>
    <property type="match status" value="1"/>
</dbReference>
<keyword evidence="2 6" id="KW-0479">Metal-binding</keyword>
<dbReference type="InterPro" id="IPR009308">
    <property type="entry name" value="Rhamnose_isomerase"/>
</dbReference>
<feature type="binding site" evidence="6">
    <location>
        <position position="296"/>
    </location>
    <ligand>
        <name>Mn(2+)</name>
        <dbReference type="ChEBI" id="CHEBI:29035"/>
    </ligand>
</feature>
<evidence type="ECO:0000256" key="4">
    <source>
        <dbReference type="ARBA" id="ARBA00023235"/>
    </source>
</evidence>
<dbReference type="GO" id="GO:0030145">
    <property type="term" value="F:manganese ion binding"/>
    <property type="evidence" value="ECO:0007669"/>
    <property type="project" value="UniProtKB-UniRule"/>
</dbReference>